<dbReference type="Proteomes" id="UP000696573">
    <property type="component" value="Unassembled WGS sequence"/>
</dbReference>
<dbReference type="PANTHER" id="PTHR43669:SF3">
    <property type="entry name" value="ALCOHOL DEHYDROGENASE, PUTATIVE (AFU_ORTHOLOGUE AFUA_3G03445)-RELATED"/>
    <property type="match status" value="1"/>
</dbReference>
<dbReference type="EMBL" id="CABFNQ020000727">
    <property type="protein sequence ID" value="CAH0027376.1"/>
    <property type="molecule type" value="Genomic_DNA"/>
</dbReference>
<dbReference type="PRINTS" id="PR00081">
    <property type="entry name" value="GDHRDH"/>
</dbReference>
<comment type="similarity">
    <text evidence="1">Belongs to the short-chain dehydrogenases/reductases (SDR) family.</text>
</comment>
<accession>A0A9N9VPF1</accession>
<evidence type="ECO:0000256" key="2">
    <source>
        <dbReference type="ARBA" id="ARBA00023002"/>
    </source>
</evidence>
<evidence type="ECO:0000313" key="4">
    <source>
        <dbReference type="Proteomes" id="UP000696573"/>
    </source>
</evidence>
<dbReference type="CDD" id="cd05233">
    <property type="entry name" value="SDR_c"/>
    <property type="match status" value="1"/>
</dbReference>
<evidence type="ECO:0000256" key="1">
    <source>
        <dbReference type="ARBA" id="ARBA00006484"/>
    </source>
</evidence>
<protein>
    <submittedName>
        <fullName evidence="3">Uncharacterized protein</fullName>
    </submittedName>
</protein>
<dbReference type="AlphaFoldDB" id="A0A9N9VPF1"/>
<keyword evidence="4" id="KW-1185">Reference proteome</keyword>
<dbReference type="Gene3D" id="3.40.50.720">
    <property type="entry name" value="NAD(P)-binding Rossmann-like Domain"/>
    <property type="match status" value="1"/>
</dbReference>
<dbReference type="SUPFAM" id="SSF51735">
    <property type="entry name" value="NAD(P)-binding Rossmann-fold domains"/>
    <property type="match status" value="1"/>
</dbReference>
<name>A0A9N9VPF1_9HYPO</name>
<organism evidence="3 4">
    <name type="scientific">Clonostachys rhizophaga</name>
    <dbReference type="NCBI Taxonomy" id="160324"/>
    <lineage>
        <taxon>Eukaryota</taxon>
        <taxon>Fungi</taxon>
        <taxon>Dikarya</taxon>
        <taxon>Ascomycota</taxon>
        <taxon>Pezizomycotina</taxon>
        <taxon>Sordariomycetes</taxon>
        <taxon>Hypocreomycetidae</taxon>
        <taxon>Hypocreales</taxon>
        <taxon>Bionectriaceae</taxon>
        <taxon>Clonostachys</taxon>
    </lineage>
</organism>
<dbReference type="OrthoDB" id="5840532at2759"/>
<gene>
    <name evidence="3" type="ORF">CRHIZ90672A_00015848</name>
</gene>
<keyword evidence="2" id="KW-0560">Oxidoreductase</keyword>
<dbReference type="InterPro" id="IPR036291">
    <property type="entry name" value="NAD(P)-bd_dom_sf"/>
</dbReference>
<evidence type="ECO:0000313" key="3">
    <source>
        <dbReference type="EMBL" id="CAH0027376.1"/>
    </source>
</evidence>
<dbReference type="PANTHER" id="PTHR43669">
    <property type="entry name" value="5-KETO-D-GLUCONATE 5-REDUCTASE"/>
    <property type="match status" value="1"/>
</dbReference>
<dbReference type="Pfam" id="PF00106">
    <property type="entry name" value="adh_short"/>
    <property type="match status" value="1"/>
</dbReference>
<sequence length="287" mass="31158">MFIGLLHARVHTASYVIMLDFENKIIVVTGAAGGIGQAVALELAAAGAIIVMADIQTEPQEVVVSQIKANGGQAFSYHCDVSNDDSVSKFTASVLDSIGVPDVLYNNAVFFRTGGILNIDLDILRREFDVNVLGYIRIAQNFLPAMIDRGSGWIANTASPNAFVPPQPVAEGMLGYCITKGAEAALTQCMAKSLKSNGVGVSLVIPDVTYTESALNISGNASDEWHENFKRFFTKISRPAGDVAKLLVQGLREEKYLVSAHPGFDNVLREWVQNDLDPHQDYLRRQN</sequence>
<proteinExistence type="inferred from homology"/>
<dbReference type="InterPro" id="IPR002347">
    <property type="entry name" value="SDR_fam"/>
</dbReference>
<comment type="caution">
    <text evidence="3">The sequence shown here is derived from an EMBL/GenBank/DDBJ whole genome shotgun (WGS) entry which is preliminary data.</text>
</comment>
<dbReference type="GO" id="GO:0016491">
    <property type="term" value="F:oxidoreductase activity"/>
    <property type="evidence" value="ECO:0007669"/>
    <property type="project" value="UniProtKB-KW"/>
</dbReference>
<reference evidence="3" key="1">
    <citation type="submission" date="2021-10" db="EMBL/GenBank/DDBJ databases">
        <authorList>
            <person name="Piombo E."/>
        </authorList>
    </citation>
    <scope>NUCLEOTIDE SEQUENCE</scope>
</reference>